<dbReference type="EMBL" id="JAFMOF010000001">
    <property type="protein sequence ID" value="MBO0652246.1"/>
    <property type="molecule type" value="Genomic_DNA"/>
</dbReference>
<keyword evidence="2" id="KW-1185">Reference proteome</keyword>
<dbReference type="Gene3D" id="1.10.10.10">
    <property type="entry name" value="Winged helix-like DNA-binding domain superfamily/Winged helix DNA-binding domain"/>
    <property type="match status" value="1"/>
</dbReference>
<name>A0A939FHQ0_9ACTN</name>
<dbReference type="RefSeq" id="WP_086573378.1">
    <property type="nucleotide sequence ID" value="NZ_JAFMOF010000001.1"/>
</dbReference>
<evidence type="ECO:0000313" key="2">
    <source>
        <dbReference type="Proteomes" id="UP000664781"/>
    </source>
</evidence>
<proteinExistence type="predicted"/>
<accession>A0A939FHQ0</accession>
<dbReference type="Proteomes" id="UP000664781">
    <property type="component" value="Unassembled WGS sequence"/>
</dbReference>
<gene>
    <name evidence="1" type="ORF">J1792_05420</name>
</gene>
<dbReference type="AlphaFoldDB" id="A0A939FHQ0"/>
<protein>
    <submittedName>
        <fullName evidence="1">Winged helix-turn-helix transcriptional regulator</fullName>
    </submittedName>
</protein>
<sequence length="160" mass="17544">MTTTKPDIPNPDTANLAGQPIGYWSWVANKAVIRHIRAAMAQVDITQPQWWILNRVEAATDGLTRQELHGLLATFLDEGRDSIDLALDSLVARAWVTGPDDAGRFRLTDAGRAAKERTKEVVVRVRGEIHDGIGDEEYATVVRVLQRMVENTGGIGALSS</sequence>
<organism evidence="1 2">
    <name type="scientific">Streptomyces triculaminicus</name>
    <dbReference type="NCBI Taxonomy" id="2816232"/>
    <lineage>
        <taxon>Bacteria</taxon>
        <taxon>Bacillati</taxon>
        <taxon>Actinomycetota</taxon>
        <taxon>Actinomycetes</taxon>
        <taxon>Kitasatosporales</taxon>
        <taxon>Streptomycetaceae</taxon>
        <taxon>Streptomyces</taxon>
    </lineage>
</organism>
<reference evidence="1" key="1">
    <citation type="submission" date="2021-03" db="EMBL/GenBank/DDBJ databases">
        <title>Streptomyces strains.</title>
        <authorList>
            <person name="Lund M.B."/>
            <person name="Toerring T."/>
        </authorList>
    </citation>
    <scope>NUCLEOTIDE SEQUENCE</scope>
    <source>
        <strain evidence="1">JCM 4242</strain>
    </source>
</reference>
<dbReference type="SUPFAM" id="SSF46785">
    <property type="entry name" value="Winged helix' DNA-binding domain"/>
    <property type="match status" value="1"/>
</dbReference>
<dbReference type="InterPro" id="IPR036388">
    <property type="entry name" value="WH-like_DNA-bd_sf"/>
</dbReference>
<dbReference type="InterPro" id="IPR036390">
    <property type="entry name" value="WH_DNA-bd_sf"/>
</dbReference>
<evidence type="ECO:0000313" key="1">
    <source>
        <dbReference type="EMBL" id="MBO0652246.1"/>
    </source>
</evidence>
<comment type="caution">
    <text evidence="1">The sequence shown here is derived from an EMBL/GenBank/DDBJ whole genome shotgun (WGS) entry which is preliminary data.</text>
</comment>